<dbReference type="EMBL" id="PVGH01000025">
    <property type="protein sequence ID" value="PRF64871.1"/>
    <property type="molecule type" value="Genomic_DNA"/>
</dbReference>
<name>A0A228DZ79_9BURK</name>
<dbReference type="Proteomes" id="UP000238982">
    <property type="component" value="Unassembled WGS sequence"/>
</dbReference>
<feature type="region of interest" description="Disordered" evidence="1">
    <location>
        <begin position="53"/>
        <end position="88"/>
    </location>
</feature>
<evidence type="ECO:0000313" key="2">
    <source>
        <dbReference type="EMBL" id="PRF64871.1"/>
    </source>
</evidence>
<evidence type="ECO:0000256" key="1">
    <source>
        <dbReference type="SAM" id="MobiDB-lite"/>
    </source>
</evidence>
<proteinExistence type="predicted"/>
<gene>
    <name evidence="2" type="ORF">C6Q15_04115</name>
</gene>
<dbReference type="AlphaFoldDB" id="A0A228DZ79"/>
<protein>
    <recommendedName>
        <fullName evidence="4">H-NS histone family protein</fullName>
    </recommendedName>
</protein>
<accession>A0A228DZ79</accession>
<organism evidence="2 3">
    <name type="scientific">Burkholderia multivorans</name>
    <dbReference type="NCBI Taxonomy" id="87883"/>
    <lineage>
        <taxon>Bacteria</taxon>
        <taxon>Pseudomonadati</taxon>
        <taxon>Pseudomonadota</taxon>
        <taxon>Betaproteobacteria</taxon>
        <taxon>Burkholderiales</taxon>
        <taxon>Burkholderiaceae</taxon>
        <taxon>Burkholderia</taxon>
        <taxon>Burkholderia cepacia complex</taxon>
    </lineage>
</organism>
<reference evidence="2 3" key="1">
    <citation type="submission" date="2018-03" db="EMBL/GenBank/DDBJ databases">
        <authorList>
            <person name="Keele B.F."/>
        </authorList>
    </citation>
    <scope>NUCLEOTIDE SEQUENCE [LARGE SCALE GENOMIC DNA]</scope>
    <source>
        <strain evidence="2 3">AU19729</strain>
    </source>
</reference>
<evidence type="ECO:0000313" key="3">
    <source>
        <dbReference type="Proteomes" id="UP000238982"/>
    </source>
</evidence>
<sequence length="104" mass="11715">MATKKDNRTLDELLAAQAELEAAIEERRAAEAGEALTQIAELVQKFGFTSEDIFPTRRTRRPSDPSKAKTYRNPKTGEEYHGRGKPPASFAEVGKDVWHTWLVE</sequence>
<dbReference type="RefSeq" id="WP_105797183.1">
    <property type="nucleotide sequence ID" value="NZ_CADFDJ010000014.1"/>
</dbReference>
<comment type="caution">
    <text evidence="2">The sequence shown here is derived from an EMBL/GenBank/DDBJ whole genome shotgun (WGS) entry which is preliminary data.</text>
</comment>
<evidence type="ECO:0008006" key="4">
    <source>
        <dbReference type="Google" id="ProtNLM"/>
    </source>
</evidence>